<sequence length="502" mass="55543">MGRLNSLRGWIATTLGRRKKQRSLVASPSGNNKKAAESQRFTPDGLYDLSGIEGKKYQKCVRCHGVSALWVNGVLALTNDRRGKPCACIVAQAHSIDAVYADNTNDAGYVSKDDNTDGEDLNAAEVKRIAETGRRSMIKTNPWIGPQTHQLAPPASPAIDSDGAHGDWNAEQMSDVSSSDSEDDDGEDAYLGDSSSVTSTESDGELNVKDRRSGAAKNKRKSSDASSQNSADGAAGDKSAAPEDFDLSMNDSGFESNTCTQQSGTEPGTPVDNCSLGSAQAQTPTGETATLELEGTHRPQSEKFTQNENLREDFAAESLYTQASTLQLPRGRLSLPSSTLQLYSARQYAGSSRSVWRCASTSGPVYQSNSSLASKESLRREMRLQEDLEEKVRNLSDVQRLLELQLKTNSLKAVSQPAMDYHMAADRHHQPSFDRHRQWKDDIIQFRCQLMLYRKQRLLMTLQCLRDQLDRETKRLEQSYMNSVFLQDQWWQALHTARESLV</sequence>
<feature type="coiled-coil region" evidence="1">
    <location>
        <begin position="455"/>
        <end position="482"/>
    </location>
</feature>
<reference evidence="4" key="1">
    <citation type="submission" date="2025-08" db="UniProtKB">
        <authorList>
            <consortium name="RefSeq"/>
        </authorList>
    </citation>
    <scope>IDENTIFICATION</scope>
</reference>
<feature type="compositionally biased region" description="Acidic residues" evidence="2">
    <location>
        <begin position="180"/>
        <end position="190"/>
    </location>
</feature>
<feature type="compositionally biased region" description="Low complexity" evidence="2">
    <location>
        <begin position="230"/>
        <end position="239"/>
    </location>
</feature>
<evidence type="ECO:0000256" key="1">
    <source>
        <dbReference type="SAM" id="Coils"/>
    </source>
</evidence>
<feature type="coiled-coil region" evidence="1">
    <location>
        <begin position="378"/>
        <end position="405"/>
    </location>
</feature>
<dbReference type="Proteomes" id="UP000695022">
    <property type="component" value="Unplaced"/>
</dbReference>
<gene>
    <name evidence="4" type="primary">LOC106807597</name>
</gene>
<organism evidence="3 4">
    <name type="scientific">Priapulus caudatus</name>
    <name type="common">Priapulid worm</name>
    <dbReference type="NCBI Taxonomy" id="37621"/>
    <lineage>
        <taxon>Eukaryota</taxon>
        <taxon>Metazoa</taxon>
        <taxon>Ecdysozoa</taxon>
        <taxon>Scalidophora</taxon>
        <taxon>Priapulida</taxon>
        <taxon>Priapulimorpha</taxon>
        <taxon>Priapulimorphida</taxon>
        <taxon>Priapulidae</taxon>
        <taxon>Priapulus</taxon>
    </lineage>
</organism>
<keyword evidence="1" id="KW-0175">Coiled coil</keyword>
<dbReference type="RefSeq" id="XP_014665478.1">
    <property type="nucleotide sequence ID" value="XM_014809992.1"/>
</dbReference>
<proteinExistence type="predicted"/>
<keyword evidence="3" id="KW-1185">Reference proteome</keyword>
<feature type="region of interest" description="Disordered" evidence="2">
    <location>
        <begin position="137"/>
        <end position="283"/>
    </location>
</feature>
<evidence type="ECO:0000313" key="3">
    <source>
        <dbReference type="Proteomes" id="UP000695022"/>
    </source>
</evidence>
<evidence type="ECO:0000313" key="4">
    <source>
        <dbReference type="RefSeq" id="XP_014665478.1"/>
    </source>
</evidence>
<name>A0ABM1DZV7_PRICU</name>
<feature type="compositionally biased region" description="Polar residues" evidence="2">
    <location>
        <begin position="249"/>
        <end position="266"/>
    </location>
</feature>
<evidence type="ECO:0000256" key="2">
    <source>
        <dbReference type="SAM" id="MobiDB-lite"/>
    </source>
</evidence>
<protein>
    <submittedName>
        <fullName evidence="4">Uncharacterized protein LOC106807597</fullName>
    </submittedName>
</protein>
<accession>A0ABM1DZV7</accession>
<dbReference type="GeneID" id="106807597"/>